<dbReference type="GO" id="GO:0016740">
    <property type="term" value="F:transferase activity"/>
    <property type="evidence" value="ECO:0007669"/>
    <property type="project" value="UniProtKB-KW"/>
</dbReference>
<reference evidence="3" key="1">
    <citation type="submission" date="2016-10" db="EMBL/GenBank/DDBJ databases">
        <authorList>
            <person name="Varghese N."/>
            <person name="Submissions S."/>
        </authorList>
    </citation>
    <scope>NUCLEOTIDE SEQUENCE [LARGE SCALE GENOMIC DNA]</scope>
    <source>
        <strain evidence="3">DSM 22951</strain>
    </source>
</reference>
<feature type="transmembrane region" description="Helical" evidence="1">
    <location>
        <begin position="781"/>
        <end position="802"/>
    </location>
</feature>
<feature type="transmembrane region" description="Helical" evidence="1">
    <location>
        <begin position="591"/>
        <end position="624"/>
    </location>
</feature>
<dbReference type="OrthoDB" id="3734530at2"/>
<dbReference type="PANTHER" id="PTHR43685">
    <property type="entry name" value="GLYCOSYLTRANSFERASE"/>
    <property type="match status" value="1"/>
</dbReference>
<keyword evidence="1" id="KW-0472">Membrane</keyword>
<keyword evidence="2" id="KW-0808">Transferase</keyword>
<keyword evidence="1" id="KW-1133">Transmembrane helix</keyword>
<keyword evidence="1" id="KW-0812">Transmembrane</keyword>
<feature type="transmembrane region" description="Helical" evidence="1">
    <location>
        <begin position="1029"/>
        <end position="1048"/>
    </location>
</feature>
<feature type="transmembrane region" description="Helical" evidence="1">
    <location>
        <begin position="361"/>
        <end position="379"/>
    </location>
</feature>
<accession>A0A2Y8ZX50</accession>
<dbReference type="InterPro" id="IPR029044">
    <property type="entry name" value="Nucleotide-diphossugar_trans"/>
</dbReference>
<sequence length="1054" mass="110264">MTTLTTVTDTDDTDDAEATAVQVTAVLVVHDDRPELLTGTFAALTALTRRPDRLVLVDATPHRSLRAVLDGPIASDVRAVYDDLPVITAASGAAFADVIDEAVEALPDPGEEVVVGKRRRSRARRRPVRPRDRREWFWLLHQDDCPAPDSLQMLMAVVSRSTRVGIAGGKVVAGDDSRRLLHVGLDITRSGRVVPVLGADETDQGQHDTRRDVISVSTSGMLIRRDVYTSLGGFDPAFDGDGDALDLCWRAHLTGHQVVIVPQATVFTETAASGREDTRPVRIQRRFRQIALARCSWLGLPFLWLWGVLGGVLLAAALLIGKRPRAAGHEFATATAGFGLTRILGARLRFLRQRSVSYRSLRQLFVPAATAIAAGWASMGQRTGDALSVTGGLNTQESDEAQELPQDLNQTSFLAGPAPWAGLITIAAALAWWRHSLGAGVITGTGWGMTGGELLPFATDASGVWHTYVDAWQGAGLGHANVPTPVLALLTVPTWLVQALPWVTTSAASAVTVSWLLIATVPLSGLTAYLAGRVATRSAWARSAVALLWAFLPIATGALSEGRLGPAIAHILLPVTLAAVLRIGSARRRVVWTAAAVLALAALGAVSPVSMIALMVLALGIVVIGPGSARAHAAAAVIVPWLLLGRWSWQAWTTDWRMLLAGPGQLADPAQVAPWRLALLQPGGGLPWLGVPVVVLGVLGLLRAGFARGHVALIVLGLGGLAAALFAPHLSLVDTAGGVRTPWAGTPLDLYAAALLGAGLLGVRGWSRADGRVVAPALRRSLAVVCALAIVAGLGVAGYQIWRTPQRTVVAAADTVPAYVRTAMEGPRAERALILHEGSFELLGREVGGPATDLHTSLAGGAPTAAVVRSLLAGGTPGATLTQQLHDLGVGYVMVADDGSAAIASLKVSGAVTQAGDGDSVWRVLPLEDGSRSVGVSRVVLASGATPATAVDVVDVTGLHSRTTAEVSSESGARTVVLSEGRGWSDQGAVTLDGVRLAPLSGGEWPAYRLPADATGRLSIDPGLADGRWLAGQGLLLALTVYFAIPFGRRRDRS</sequence>
<proteinExistence type="predicted"/>
<dbReference type="SUPFAM" id="SSF53448">
    <property type="entry name" value="Nucleotide-diphospho-sugar transferases"/>
    <property type="match status" value="1"/>
</dbReference>
<gene>
    <name evidence="2" type="ORF">SAMN04489750_2169</name>
</gene>
<evidence type="ECO:0000313" key="3">
    <source>
        <dbReference type="Proteomes" id="UP000250028"/>
    </source>
</evidence>
<feature type="transmembrane region" description="Helical" evidence="1">
    <location>
        <begin position="750"/>
        <end position="769"/>
    </location>
</feature>
<dbReference type="PANTHER" id="PTHR43685:SF3">
    <property type="entry name" value="SLR2126 PROTEIN"/>
    <property type="match status" value="1"/>
</dbReference>
<dbReference type="EMBL" id="UESZ01000001">
    <property type="protein sequence ID" value="SSA34839.1"/>
    <property type="molecule type" value="Genomic_DNA"/>
</dbReference>
<feature type="transmembrane region" description="Helical" evidence="1">
    <location>
        <begin position="685"/>
        <end position="704"/>
    </location>
</feature>
<protein>
    <submittedName>
        <fullName evidence="2">Glycosyltransferase, GT2 family</fullName>
    </submittedName>
</protein>
<keyword evidence="3" id="KW-1185">Reference proteome</keyword>
<feature type="transmembrane region" description="Helical" evidence="1">
    <location>
        <begin position="711"/>
        <end position="730"/>
    </location>
</feature>
<feature type="transmembrane region" description="Helical" evidence="1">
    <location>
        <begin position="413"/>
        <end position="433"/>
    </location>
</feature>
<evidence type="ECO:0000256" key="1">
    <source>
        <dbReference type="SAM" id="Phobius"/>
    </source>
</evidence>
<dbReference type="InterPro" id="IPR050834">
    <property type="entry name" value="Glycosyltransf_2"/>
</dbReference>
<dbReference type="Proteomes" id="UP000250028">
    <property type="component" value="Unassembled WGS sequence"/>
</dbReference>
<dbReference type="AlphaFoldDB" id="A0A2Y8ZX50"/>
<evidence type="ECO:0000313" key="2">
    <source>
        <dbReference type="EMBL" id="SSA34839.1"/>
    </source>
</evidence>
<feature type="transmembrane region" description="Helical" evidence="1">
    <location>
        <begin position="297"/>
        <end position="320"/>
    </location>
</feature>
<feature type="transmembrane region" description="Helical" evidence="1">
    <location>
        <begin position="539"/>
        <end position="560"/>
    </location>
</feature>
<name>A0A2Y8ZX50_9MICO</name>
<organism evidence="2 3">
    <name type="scientific">Branchiibius hedensis</name>
    <dbReference type="NCBI Taxonomy" id="672460"/>
    <lineage>
        <taxon>Bacteria</taxon>
        <taxon>Bacillati</taxon>
        <taxon>Actinomycetota</taxon>
        <taxon>Actinomycetes</taxon>
        <taxon>Micrococcales</taxon>
        <taxon>Dermacoccaceae</taxon>
        <taxon>Branchiibius</taxon>
    </lineage>
</organism>
<feature type="transmembrane region" description="Helical" evidence="1">
    <location>
        <begin position="567"/>
        <end position="585"/>
    </location>
</feature>
<dbReference type="Pfam" id="PF13641">
    <property type="entry name" value="Glyco_tranf_2_3"/>
    <property type="match status" value="1"/>
</dbReference>
<dbReference type="RefSeq" id="WP_109685715.1">
    <property type="nucleotide sequence ID" value="NZ_QGDN01000001.1"/>
</dbReference>
<dbReference type="Gene3D" id="3.90.550.10">
    <property type="entry name" value="Spore Coat Polysaccharide Biosynthesis Protein SpsA, Chain A"/>
    <property type="match status" value="1"/>
</dbReference>